<proteinExistence type="predicted"/>
<dbReference type="Proteomes" id="UP001556692">
    <property type="component" value="Unassembled WGS sequence"/>
</dbReference>
<keyword evidence="2" id="KW-1185">Reference proteome</keyword>
<evidence type="ECO:0000313" key="1">
    <source>
        <dbReference type="EMBL" id="MEX0404633.1"/>
    </source>
</evidence>
<dbReference type="InterPro" id="IPR025528">
    <property type="entry name" value="BrnA_antitoxin"/>
</dbReference>
<evidence type="ECO:0000313" key="2">
    <source>
        <dbReference type="Proteomes" id="UP001556692"/>
    </source>
</evidence>
<comment type="caution">
    <text evidence="1">The sequence shown here is derived from an EMBL/GenBank/DDBJ whole genome shotgun (WGS) entry which is preliminary data.</text>
</comment>
<dbReference type="Pfam" id="PF14384">
    <property type="entry name" value="BrnA_antitoxin"/>
    <property type="match status" value="1"/>
</dbReference>
<dbReference type="EMBL" id="JBDPGJ010000001">
    <property type="protein sequence ID" value="MEX0404633.1"/>
    <property type="molecule type" value="Genomic_DNA"/>
</dbReference>
<organism evidence="1 2">
    <name type="scientific">Aquibium pacificus</name>
    <dbReference type="NCBI Taxonomy" id="3153579"/>
    <lineage>
        <taxon>Bacteria</taxon>
        <taxon>Pseudomonadati</taxon>
        <taxon>Pseudomonadota</taxon>
        <taxon>Alphaproteobacteria</taxon>
        <taxon>Hyphomicrobiales</taxon>
        <taxon>Phyllobacteriaceae</taxon>
        <taxon>Aquibium</taxon>
    </lineage>
</organism>
<gene>
    <name evidence="1" type="ORF">ABGN05_03040</name>
</gene>
<name>A0ABV3SE73_9HYPH</name>
<protein>
    <submittedName>
        <fullName evidence="1">BrnA antitoxin family protein</fullName>
    </submittedName>
</protein>
<sequence length="106" mass="12139">MPRRKLLKEFVEGRGYTRADWDSVDSPELTDEELARAVPARDVLPPEFFRALDEERRSRGRPPSENPKKQVTLRLDSEVVESFRAGGRGWQSRMNEALRKAAGLAE</sequence>
<reference evidence="1 2" key="1">
    <citation type="submission" date="2024-05" db="EMBL/GenBank/DDBJ databases">
        <authorList>
            <person name="Jiang F."/>
        </authorList>
    </citation>
    <scope>NUCLEOTIDE SEQUENCE [LARGE SCALE GENOMIC DNA]</scope>
    <source>
        <strain evidence="1 2">LZ166</strain>
    </source>
</reference>
<dbReference type="RefSeq" id="WP_367952512.1">
    <property type="nucleotide sequence ID" value="NZ_JBDPGJ010000001.1"/>
</dbReference>
<accession>A0ABV3SE73</accession>